<sequence>MNLTATATAFCAASAANTPASLDSAEPPPARSESDRMAMNGAPCCAATSATAADSMSIGVTPSLDRRNCLYAALSTNTLALHPRSTRATAGARARHVAGDVAVPVRLTQRSSGIASSFWASW</sequence>
<organism evidence="2 3">
    <name type="scientific">Oryza sativa subsp. japonica</name>
    <name type="common">Rice</name>
    <dbReference type="NCBI Taxonomy" id="39947"/>
    <lineage>
        <taxon>Eukaryota</taxon>
        <taxon>Viridiplantae</taxon>
        <taxon>Streptophyta</taxon>
        <taxon>Embryophyta</taxon>
        <taxon>Tracheophyta</taxon>
        <taxon>Spermatophyta</taxon>
        <taxon>Magnoliopsida</taxon>
        <taxon>Liliopsida</taxon>
        <taxon>Poales</taxon>
        <taxon>Poaceae</taxon>
        <taxon>BOP clade</taxon>
        <taxon>Oryzoideae</taxon>
        <taxon>Oryzeae</taxon>
        <taxon>Oryzinae</taxon>
        <taxon>Oryza</taxon>
        <taxon>Oryza sativa</taxon>
    </lineage>
</organism>
<accession>A0A0P0WJJ3</accession>
<reference evidence="3" key="1">
    <citation type="journal article" date="2005" name="Nature">
        <title>The map-based sequence of the rice genome.</title>
        <authorList>
            <consortium name="International rice genome sequencing project (IRGSP)"/>
            <person name="Matsumoto T."/>
            <person name="Wu J."/>
            <person name="Kanamori H."/>
            <person name="Katayose Y."/>
            <person name="Fujisawa M."/>
            <person name="Namiki N."/>
            <person name="Mizuno H."/>
            <person name="Yamamoto K."/>
            <person name="Antonio B.A."/>
            <person name="Baba T."/>
            <person name="Sakata K."/>
            <person name="Nagamura Y."/>
            <person name="Aoki H."/>
            <person name="Arikawa K."/>
            <person name="Arita K."/>
            <person name="Bito T."/>
            <person name="Chiden Y."/>
            <person name="Fujitsuka N."/>
            <person name="Fukunaka R."/>
            <person name="Hamada M."/>
            <person name="Harada C."/>
            <person name="Hayashi A."/>
            <person name="Hijishita S."/>
            <person name="Honda M."/>
            <person name="Hosokawa S."/>
            <person name="Ichikawa Y."/>
            <person name="Idonuma A."/>
            <person name="Iijima M."/>
            <person name="Ikeda M."/>
            <person name="Ikeno M."/>
            <person name="Ito K."/>
            <person name="Ito S."/>
            <person name="Ito T."/>
            <person name="Ito Y."/>
            <person name="Ito Y."/>
            <person name="Iwabuchi A."/>
            <person name="Kamiya K."/>
            <person name="Karasawa W."/>
            <person name="Kurita K."/>
            <person name="Katagiri S."/>
            <person name="Kikuta A."/>
            <person name="Kobayashi H."/>
            <person name="Kobayashi N."/>
            <person name="Machita K."/>
            <person name="Maehara T."/>
            <person name="Masukawa M."/>
            <person name="Mizubayashi T."/>
            <person name="Mukai Y."/>
            <person name="Nagasaki H."/>
            <person name="Nagata Y."/>
            <person name="Naito S."/>
            <person name="Nakashima M."/>
            <person name="Nakama Y."/>
            <person name="Nakamichi Y."/>
            <person name="Nakamura M."/>
            <person name="Meguro A."/>
            <person name="Negishi M."/>
            <person name="Ohta I."/>
            <person name="Ohta T."/>
            <person name="Okamoto M."/>
            <person name="Ono N."/>
            <person name="Saji S."/>
            <person name="Sakaguchi M."/>
            <person name="Sakai K."/>
            <person name="Shibata M."/>
            <person name="Shimokawa T."/>
            <person name="Song J."/>
            <person name="Takazaki Y."/>
            <person name="Terasawa K."/>
            <person name="Tsugane M."/>
            <person name="Tsuji K."/>
            <person name="Ueda S."/>
            <person name="Waki K."/>
            <person name="Yamagata H."/>
            <person name="Yamamoto M."/>
            <person name="Yamamoto S."/>
            <person name="Yamane H."/>
            <person name="Yoshiki S."/>
            <person name="Yoshihara R."/>
            <person name="Yukawa K."/>
            <person name="Zhong H."/>
            <person name="Yano M."/>
            <person name="Yuan Q."/>
            <person name="Ouyang S."/>
            <person name="Liu J."/>
            <person name="Jones K.M."/>
            <person name="Gansberger K."/>
            <person name="Moffat K."/>
            <person name="Hill J."/>
            <person name="Bera J."/>
            <person name="Fadrosh D."/>
            <person name="Jin S."/>
            <person name="Johri S."/>
            <person name="Kim M."/>
            <person name="Overton L."/>
            <person name="Reardon M."/>
            <person name="Tsitrin T."/>
            <person name="Vuong H."/>
            <person name="Weaver B."/>
            <person name="Ciecko A."/>
            <person name="Tallon L."/>
            <person name="Jackson J."/>
            <person name="Pai G."/>
            <person name="Aken S.V."/>
            <person name="Utterback T."/>
            <person name="Reidmuller S."/>
            <person name="Feldblyum T."/>
            <person name="Hsiao J."/>
            <person name="Zismann V."/>
            <person name="Iobst S."/>
            <person name="de Vazeille A.R."/>
            <person name="Buell C.R."/>
            <person name="Ying K."/>
            <person name="Li Y."/>
            <person name="Lu T."/>
            <person name="Huang Y."/>
            <person name="Zhao Q."/>
            <person name="Feng Q."/>
            <person name="Zhang L."/>
            <person name="Zhu J."/>
            <person name="Weng Q."/>
            <person name="Mu J."/>
            <person name="Lu Y."/>
            <person name="Fan D."/>
            <person name="Liu Y."/>
            <person name="Guan J."/>
            <person name="Zhang Y."/>
            <person name="Yu S."/>
            <person name="Liu X."/>
            <person name="Zhang Y."/>
            <person name="Hong G."/>
            <person name="Han B."/>
            <person name="Choisne N."/>
            <person name="Demange N."/>
            <person name="Orjeda G."/>
            <person name="Samain S."/>
            <person name="Cattolico L."/>
            <person name="Pelletier E."/>
            <person name="Couloux A."/>
            <person name="Segurens B."/>
            <person name="Wincker P."/>
            <person name="D'Hont A."/>
            <person name="Scarpelli C."/>
            <person name="Weissenbach J."/>
            <person name="Salanoubat M."/>
            <person name="Quetier F."/>
            <person name="Yu Y."/>
            <person name="Kim H.R."/>
            <person name="Rambo T."/>
            <person name="Currie J."/>
            <person name="Collura K."/>
            <person name="Luo M."/>
            <person name="Yang T."/>
            <person name="Ammiraju J.S.S."/>
            <person name="Engler F."/>
            <person name="Soderlund C."/>
            <person name="Wing R.A."/>
            <person name="Palmer L.E."/>
            <person name="de la Bastide M."/>
            <person name="Spiegel L."/>
            <person name="Nascimento L."/>
            <person name="Zutavern T."/>
            <person name="O'Shaughnessy A."/>
            <person name="Dike S."/>
            <person name="Dedhia N."/>
            <person name="Preston R."/>
            <person name="Balija V."/>
            <person name="McCombie W.R."/>
            <person name="Chow T."/>
            <person name="Chen H."/>
            <person name="Chung M."/>
            <person name="Chen C."/>
            <person name="Shaw J."/>
            <person name="Wu H."/>
            <person name="Hsiao K."/>
            <person name="Chao Y."/>
            <person name="Chu M."/>
            <person name="Cheng C."/>
            <person name="Hour A."/>
            <person name="Lee P."/>
            <person name="Lin S."/>
            <person name="Lin Y."/>
            <person name="Liou J."/>
            <person name="Liu S."/>
            <person name="Hsing Y."/>
            <person name="Raghuvanshi S."/>
            <person name="Mohanty A."/>
            <person name="Bharti A.K."/>
            <person name="Gaur A."/>
            <person name="Gupta V."/>
            <person name="Kumar D."/>
            <person name="Ravi V."/>
            <person name="Vij S."/>
            <person name="Kapur A."/>
            <person name="Khurana P."/>
            <person name="Khurana P."/>
            <person name="Khurana J.P."/>
            <person name="Tyagi A.K."/>
            <person name="Gaikwad K."/>
            <person name="Singh A."/>
            <person name="Dalal V."/>
            <person name="Srivastava S."/>
            <person name="Dixit A."/>
            <person name="Pal A.K."/>
            <person name="Ghazi I.A."/>
            <person name="Yadav M."/>
            <person name="Pandit A."/>
            <person name="Bhargava A."/>
            <person name="Sureshbabu K."/>
            <person name="Batra K."/>
            <person name="Sharma T.R."/>
            <person name="Mohapatra T."/>
            <person name="Singh N.K."/>
            <person name="Messing J."/>
            <person name="Nelson A.B."/>
            <person name="Fuks G."/>
            <person name="Kavchok S."/>
            <person name="Keizer G."/>
            <person name="Linton E."/>
            <person name="Llaca V."/>
            <person name="Song R."/>
            <person name="Tanyolac B."/>
            <person name="Young S."/>
            <person name="Ho-Il K."/>
            <person name="Hahn J.H."/>
            <person name="Sangsakoo G."/>
            <person name="Vanavichit A."/>
            <person name="de Mattos Luiz.A.T."/>
            <person name="Zimmer P.D."/>
            <person name="Malone G."/>
            <person name="Dellagostin O."/>
            <person name="de Oliveira A.C."/>
            <person name="Bevan M."/>
            <person name="Bancroft I."/>
            <person name="Minx P."/>
            <person name="Cordum H."/>
            <person name="Wilson R."/>
            <person name="Cheng Z."/>
            <person name="Jin W."/>
            <person name="Jiang J."/>
            <person name="Leong S.A."/>
            <person name="Iwama H."/>
            <person name="Gojobori T."/>
            <person name="Itoh T."/>
            <person name="Niimura Y."/>
            <person name="Fujii Y."/>
            <person name="Habara T."/>
            <person name="Sakai H."/>
            <person name="Sato Y."/>
            <person name="Wilson G."/>
            <person name="Kumar K."/>
            <person name="McCouch S."/>
            <person name="Juretic N."/>
            <person name="Hoen D."/>
            <person name="Wright S."/>
            <person name="Bruskiewich R."/>
            <person name="Bureau T."/>
            <person name="Miyao A."/>
            <person name="Hirochika H."/>
            <person name="Nishikawa T."/>
            <person name="Kadowaki K."/>
            <person name="Sugiura M."/>
            <person name="Burr B."/>
            <person name="Sasaki T."/>
        </authorList>
    </citation>
    <scope>NUCLEOTIDE SEQUENCE [LARGE SCALE GENOMIC DNA]</scope>
    <source>
        <strain evidence="3">cv. Nipponbare</strain>
    </source>
</reference>
<dbReference type="PaxDb" id="39947-A0A0P0WJJ3"/>
<dbReference type="InParanoid" id="A0A0P0WJJ3"/>
<dbReference type="EMBL" id="AP014961">
    <property type="protein sequence ID" value="BAS92904.1"/>
    <property type="molecule type" value="Genomic_DNA"/>
</dbReference>
<feature type="region of interest" description="Disordered" evidence="1">
    <location>
        <begin position="17"/>
        <end position="37"/>
    </location>
</feature>
<proteinExistence type="predicted"/>
<keyword evidence="3" id="KW-1185">Reference proteome</keyword>
<reference evidence="2 3" key="2">
    <citation type="journal article" date="2013" name="Plant Cell Physiol.">
        <title>Rice Annotation Project Database (RAP-DB): an integrative and interactive database for rice genomics.</title>
        <authorList>
            <person name="Sakai H."/>
            <person name="Lee S.S."/>
            <person name="Tanaka T."/>
            <person name="Numa H."/>
            <person name="Kim J."/>
            <person name="Kawahara Y."/>
            <person name="Wakimoto H."/>
            <person name="Yang C.C."/>
            <person name="Iwamoto M."/>
            <person name="Abe T."/>
            <person name="Yamada Y."/>
            <person name="Muto A."/>
            <person name="Inokuchi H."/>
            <person name="Ikemura T."/>
            <person name="Matsumoto T."/>
            <person name="Sasaki T."/>
            <person name="Itoh T."/>
        </authorList>
    </citation>
    <scope>NUCLEOTIDE SEQUENCE [LARGE SCALE GENOMIC DNA]</scope>
    <source>
        <strain evidence="3">cv. Nipponbare</strain>
    </source>
</reference>
<reference evidence="2 3" key="3">
    <citation type="journal article" date="2013" name="Rice">
        <title>Improvement of the Oryza sativa Nipponbare reference genome using next generation sequence and optical map data.</title>
        <authorList>
            <person name="Kawahara Y."/>
            <person name="de la Bastide M."/>
            <person name="Hamilton J.P."/>
            <person name="Kanamori H."/>
            <person name="McCombie W.R."/>
            <person name="Ouyang S."/>
            <person name="Schwartz D.C."/>
            <person name="Tanaka T."/>
            <person name="Wu J."/>
            <person name="Zhou S."/>
            <person name="Childs K.L."/>
            <person name="Davidson R.M."/>
            <person name="Lin H."/>
            <person name="Quesada-Ocampo L."/>
            <person name="Vaillancourt B."/>
            <person name="Sakai H."/>
            <person name="Lee S.S."/>
            <person name="Kim J."/>
            <person name="Numa H."/>
            <person name="Itoh T."/>
            <person name="Buell C.R."/>
            <person name="Matsumoto T."/>
        </authorList>
    </citation>
    <scope>NUCLEOTIDE SEQUENCE [LARGE SCALE GENOMIC DNA]</scope>
    <source>
        <strain evidence="3">cv. Nipponbare</strain>
    </source>
</reference>
<dbReference type="AlphaFoldDB" id="A0A0P0WJJ3"/>
<dbReference type="Gramene" id="Os05t0227901-01">
    <property type="protein sequence ID" value="Os05t0227901-01"/>
    <property type="gene ID" value="Os05g0227901"/>
</dbReference>
<evidence type="ECO:0000256" key="1">
    <source>
        <dbReference type="SAM" id="MobiDB-lite"/>
    </source>
</evidence>
<evidence type="ECO:0000313" key="2">
    <source>
        <dbReference type="EMBL" id="BAS92904.1"/>
    </source>
</evidence>
<dbReference type="Proteomes" id="UP000059680">
    <property type="component" value="Chromosome 5"/>
</dbReference>
<protein>
    <submittedName>
        <fullName evidence="2">Os05g0227901 protein</fullName>
    </submittedName>
</protein>
<evidence type="ECO:0000313" key="3">
    <source>
        <dbReference type="Proteomes" id="UP000059680"/>
    </source>
</evidence>
<name>A0A0P0WJJ3_ORYSJ</name>
<gene>
    <name evidence="2" type="ordered locus">Os05g0227901</name>
    <name evidence="2" type="ORF">OSNPB_050227901</name>
</gene>